<comment type="caution">
    <text evidence="2">The sequence shown here is derived from an EMBL/GenBank/DDBJ whole genome shotgun (WGS) entry which is preliminary data.</text>
</comment>
<keyword evidence="1" id="KW-0472">Membrane</keyword>
<evidence type="ECO:0000313" key="2">
    <source>
        <dbReference type="EMBL" id="EHC74057.1"/>
    </source>
</evidence>
<gene>
    <name evidence="2" type="ORF">LTSEMON_4964</name>
</gene>
<feature type="transmembrane region" description="Helical" evidence="1">
    <location>
        <begin position="20"/>
        <end position="41"/>
    </location>
</feature>
<dbReference type="PATRIC" id="fig|913242.3.peg.4284"/>
<keyword evidence="1" id="KW-0812">Transmembrane</keyword>
<evidence type="ECO:0000256" key="1">
    <source>
        <dbReference type="SAM" id="Phobius"/>
    </source>
</evidence>
<reference evidence="2 3" key="1">
    <citation type="journal article" date="2011" name="BMC Genomics">
        <title>Genome sequencing reveals diversification of virulence factor content and possible host adaptation in distinct subpopulations of Salmonella enterica.</title>
        <authorList>
            <person name="den Bakker H.C."/>
            <person name="Moreno Switt A.I."/>
            <person name="Govoni G."/>
            <person name="Cummings C.A."/>
            <person name="Ranieri M.L."/>
            <person name="Degoricija L."/>
            <person name="Hoelzer K."/>
            <person name="Rodriguez-Rivera L.D."/>
            <person name="Brown S."/>
            <person name="Bolchacova E."/>
            <person name="Furtado M.R."/>
            <person name="Wiedmann M."/>
        </authorList>
    </citation>
    <scope>NUCLEOTIDE SEQUENCE [LARGE SCALE GENOMIC DNA]</scope>
    <source>
        <strain evidence="2 3">S5-403</strain>
    </source>
</reference>
<proteinExistence type="predicted"/>
<dbReference type="Proteomes" id="UP000003221">
    <property type="component" value="Unassembled WGS sequence"/>
</dbReference>
<sequence length="48" mass="5319">MYMHFSLPLHPRLSACFTALVPFIGFLALIVPFIGFLALALKSLAGRR</sequence>
<organism evidence="2 3">
    <name type="scientific">Salmonella enterica subsp. enterica serovar Montevideo str. S5-403</name>
    <dbReference type="NCBI Taxonomy" id="913242"/>
    <lineage>
        <taxon>Bacteria</taxon>
        <taxon>Pseudomonadati</taxon>
        <taxon>Pseudomonadota</taxon>
        <taxon>Gammaproteobacteria</taxon>
        <taxon>Enterobacterales</taxon>
        <taxon>Enterobacteriaceae</taxon>
        <taxon>Salmonella</taxon>
    </lineage>
</organism>
<name>G5Q965_SALMO</name>
<accession>G5Q965</accession>
<keyword evidence="1" id="KW-1133">Transmembrane helix</keyword>
<dbReference type="EMBL" id="AFCS01001123">
    <property type="protein sequence ID" value="EHC74057.1"/>
    <property type="molecule type" value="Genomic_DNA"/>
</dbReference>
<protein>
    <submittedName>
        <fullName evidence="2">Uncharacterized protein</fullName>
    </submittedName>
</protein>
<evidence type="ECO:0000313" key="3">
    <source>
        <dbReference type="Proteomes" id="UP000003221"/>
    </source>
</evidence>
<dbReference type="AlphaFoldDB" id="G5Q965"/>